<keyword evidence="1" id="KW-0812">Transmembrane</keyword>
<keyword evidence="1" id="KW-0472">Membrane</keyword>
<dbReference type="EMBL" id="LT555210">
    <property type="protein sequence ID" value="SAM09814.1"/>
    <property type="molecule type" value="Genomic_DNA"/>
</dbReference>
<dbReference type="AlphaFoldDB" id="A0A168TBY7"/>
<keyword evidence="3" id="KW-1185">Reference proteome</keyword>
<reference evidence="2" key="1">
    <citation type="submission" date="2016-04" db="EMBL/GenBank/DDBJ databases">
        <authorList>
            <person name="Evans L.H."/>
            <person name="Alamgir A."/>
            <person name="Owens N."/>
            <person name="Weber N.D."/>
            <person name="Virtaneva K."/>
            <person name="Barbian K."/>
            <person name="Babar A."/>
            <person name="Rosenke K."/>
        </authorList>
    </citation>
    <scope>NUCLEOTIDE SEQUENCE [LARGE SCALE GENOMIC DNA]</scope>
    <source>
        <strain evidence="2">CBS 101.48</strain>
    </source>
</reference>
<evidence type="ECO:0000313" key="3">
    <source>
        <dbReference type="Proteomes" id="UP000078561"/>
    </source>
</evidence>
<evidence type="ECO:0000313" key="2">
    <source>
        <dbReference type="EMBL" id="SAM09814.1"/>
    </source>
</evidence>
<name>A0A168TBY7_ABSGL</name>
<gene>
    <name evidence="2" type="primary">ABSGL_15523.1 scaffold 17607</name>
</gene>
<dbReference type="InParanoid" id="A0A168TBY7"/>
<protein>
    <submittedName>
        <fullName evidence="2">Uncharacterized protein</fullName>
    </submittedName>
</protein>
<accession>A0A168TBY7</accession>
<organism evidence="2">
    <name type="scientific">Absidia glauca</name>
    <name type="common">Pin mould</name>
    <dbReference type="NCBI Taxonomy" id="4829"/>
    <lineage>
        <taxon>Eukaryota</taxon>
        <taxon>Fungi</taxon>
        <taxon>Fungi incertae sedis</taxon>
        <taxon>Mucoromycota</taxon>
        <taxon>Mucoromycotina</taxon>
        <taxon>Mucoromycetes</taxon>
        <taxon>Mucorales</taxon>
        <taxon>Cunninghamellaceae</taxon>
        <taxon>Absidia</taxon>
    </lineage>
</organism>
<sequence>MDVACAKFFLADCTDPMSFETFNFSANEKISSEDFGDAYPVGSIEYSADVFRPHIVFFIQIHFILKFSVSLILLATSLFALLGATNAQGYKAVFCRGGEDGKEVDYVNAGQPGLCSLYTDNDCSGITAAQFYQKIKKLTFEFLGTVCPPALYNVLEHIKLLSVIK</sequence>
<keyword evidence="1" id="KW-1133">Transmembrane helix</keyword>
<feature type="transmembrane region" description="Helical" evidence="1">
    <location>
        <begin position="55"/>
        <end position="82"/>
    </location>
</feature>
<dbReference type="Proteomes" id="UP000078561">
    <property type="component" value="Unassembled WGS sequence"/>
</dbReference>
<proteinExistence type="predicted"/>
<evidence type="ECO:0000256" key="1">
    <source>
        <dbReference type="SAM" id="Phobius"/>
    </source>
</evidence>